<evidence type="ECO:0000313" key="3">
    <source>
        <dbReference type="Proteomes" id="UP001336020"/>
    </source>
</evidence>
<dbReference type="RefSeq" id="WP_330136731.1">
    <property type="nucleotide sequence ID" value="NZ_JAUTXY010000019.1"/>
</dbReference>
<evidence type="ECO:0008006" key="4">
    <source>
        <dbReference type="Google" id="ProtNLM"/>
    </source>
</evidence>
<evidence type="ECO:0000256" key="1">
    <source>
        <dbReference type="SAM" id="Phobius"/>
    </source>
</evidence>
<feature type="transmembrane region" description="Helical" evidence="1">
    <location>
        <begin position="50"/>
        <end position="70"/>
    </location>
</feature>
<reference evidence="2 3" key="1">
    <citation type="submission" date="2023-07" db="EMBL/GenBank/DDBJ databases">
        <authorList>
            <person name="Girao M."/>
            <person name="Carvalho M.F."/>
        </authorList>
    </citation>
    <scope>NUCLEOTIDE SEQUENCE [LARGE SCALE GENOMIC DNA]</scope>
    <source>
        <strain evidence="2 3">YIM65754</strain>
    </source>
</reference>
<comment type="caution">
    <text evidence="2">The sequence shown here is derived from an EMBL/GenBank/DDBJ whole genome shotgun (WGS) entry which is preliminary data.</text>
</comment>
<gene>
    <name evidence="2" type="ORF">Q7514_29030</name>
</gene>
<accession>A0ABU7LJ29</accession>
<name>A0ABU7LJ29_9NOCA</name>
<keyword evidence="1" id="KW-1133">Transmembrane helix</keyword>
<feature type="transmembrane region" description="Helical" evidence="1">
    <location>
        <begin position="76"/>
        <end position="94"/>
    </location>
</feature>
<sequence length="125" mass="13711">MDDLDVPSVREVVGRYQNLRDSGRLPVDGDELEGAVWTVRRQHSQLSSEALLRGMFVGLLVMLAHAKFSSWAVDDALASVVFGALAVVVVWAIVRRSEQKRLVVFRAHADALLSRAETVEVAAPS</sequence>
<dbReference type="EMBL" id="JAUTXY010000019">
    <property type="protein sequence ID" value="MEE2061573.1"/>
    <property type="molecule type" value="Genomic_DNA"/>
</dbReference>
<evidence type="ECO:0000313" key="2">
    <source>
        <dbReference type="EMBL" id="MEE2061573.1"/>
    </source>
</evidence>
<keyword evidence="3" id="KW-1185">Reference proteome</keyword>
<keyword evidence="1" id="KW-0472">Membrane</keyword>
<keyword evidence="1" id="KW-0812">Transmembrane</keyword>
<dbReference type="Proteomes" id="UP001336020">
    <property type="component" value="Unassembled WGS sequence"/>
</dbReference>
<protein>
    <recommendedName>
        <fullName evidence="4">DUF3040 family protein</fullName>
    </recommendedName>
</protein>
<proteinExistence type="predicted"/>
<organism evidence="2 3">
    <name type="scientific">Rhodococcus artemisiae</name>
    <dbReference type="NCBI Taxonomy" id="714159"/>
    <lineage>
        <taxon>Bacteria</taxon>
        <taxon>Bacillati</taxon>
        <taxon>Actinomycetota</taxon>
        <taxon>Actinomycetes</taxon>
        <taxon>Mycobacteriales</taxon>
        <taxon>Nocardiaceae</taxon>
        <taxon>Rhodococcus</taxon>
    </lineage>
</organism>